<dbReference type="EMBL" id="LN868938">
    <property type="protein sequence ID" value="CRY74963.1"/>
    <property type="molecule type" value="Genomic_DNA"/>
</dbReference>
<evidence type="ECO:0000313" key="2">
    <source>
        <dbReference type="Proteomes" id="UP000057820"/>
    </source>
</evidence>
<proteinExistence type="predicted"/>
<evidence type="ECO:0000313" key="1">
    <source>
        <dbReference type="EMBL" id="CRY74963.1"/>
    </source>
</evidence>
<dbReference type="AlphaFoldDB" id="A0A0H5NHF7"/>
<gene>
    <name evidence="1" type="ORF">ERS450000_01078</name>
</gene>
<dbReference type="Proteomes" id="UP000057820">
    <property type="component" value="Chromosome 1"/>
</dbReference>
<dbReference type="RefSeq" id="WP_011209534.1">
    <property type="nucleotide sequence ID" value="NZ_CP031418.1"/>
</dbReference>
<accession>A0A0H5NHF7</accession>
<dbReference type="KEGG" id="nfr:ERS450000_01078"/>
<reference evidence="2" key="1">
    <citation type="submission" date="2015-03" db="EMBL/GenBank/DDBJ databases">
        <authorList>
            <consortium name="Pathogen Informatics"/>
        </authorList>
    </citation>
    <scope>NUCLEOTIDE SEQUENCE [LARGE SCALE GENOMIC DNA]</scope>
    <source>
        <strain evidence="2">NCTC11134</strain>
    </source>
</reference>
<protein>
    <submittedName>
        <fullName evidence="1">Uncharacterized protein</fullName>
    </submittedName>
</protein>
<name>A0A0H5NHF7_NOCFR</name>
<dbReference type="GeneID" id="61136717"/>
<sequence>MPKVDAVRLSSELGIDLPQAMLRLRRERHPGETEHDTCLRLIAEEFRRRKHGA</sequence>
<organism evidence="1 2">
    <name type="scientific">Nocardia farcinica</name>
    <dbReference type="NCBI Taxonomy" id="37329"/>
    <lineage>
        <taxon>Bacteria</taxon>
        <taxon>Bacillati</taxon>
        <taxon>Actinomycetota</taxon>
        <taxon>Actinomycetes</taxon>
        <taxon>Mycobacteriales</taxon>
        <taxon>Nocardiaceae</taxon>
        <taxon>Nocardia</taxon>
    </lineage>
</organism>